<feature type="transmembrane region" description="Helical" evidence="5">
    <location>
        <begin position="36"/>
        <end position="57"/>
    </location>
</feature>
<dbReference type="EC" id="2.7.13.3" evidence="2"/>
<proteinExistence type="predicted"/>
<dbReference type="GO" id="GO:0004673">
    <property type="term" value="F:protein histidine kinase activity"/>
    <property type="evidence" value="ECO:0007669"/>
    <property type="project" value="UniProtKB-EC"/>
</dbReference>
<evidence type="ECO:0000259" key="6">
    <source>
        <dbReference type="PROSITE" id="PS50109"/>
    </source>
</evidence>
<dbReference type="PROSITE" id="PS50109">
    <property type="entry name" value="HIS_KIN"/>
    <property type="match status" value="1"/>
</dbReference>
<dbReference type="Pfam" id="PF14689">
    <property type="entry name" value="SPOB_a"/>
    <property type="match status" value="1"/>
</dbReference>
<dbReference type="RefSeq" id="WP_152948370.1">
    <property type="nucleotide sequence ID" value="NZ_WHYR01000079.1"/>
</dbReference>
<dbReference type="GO" id="GO:0042802">
    <property type="term" value="F:identical protein binding"/>
    <property type="evidence" value="ECO:0007669"/>
    <property type="project" value="TreeGrafter"/>
</dbReference>
<keyword evidence="3" id="KW-0418">Kinase</keyword>
<dbReference type="InterPro" id="IPR004358">
    <property type="entry name" value="Sig_transdc_His_kin-like_C"/>
</dbReference>
<feature type="transmembrane region" description="Helical" evidence="5">
    <location>
        <begin position="7"/>
        <end position="30"/>
    </location>
</feature>
<dbReference type="SUPFAM" id="SSF55874">
    <property type="entry name" value="ATPase domain of HSP90 chaperone/DNA topoisomerase II/histidine kinase"/>
    <property type="match status" value="1"/>
</dbReference>
<evidence type="ECO:0000256" key="3">
    <source>
        <dbReference type="ARBA" id="ARBA00022777"/>
    </source>
</evidence>
<dbReference type="InterPro" id="IPR003594">
    <property type="entry name" value="HATPase_dom"/>
</dbReference>
<dbReference type="AlphaFoldDB" id="A0A6N7IV12"/>
<dbReference type="SMART" id="SM00387">
    <property type="entry name" value="HATPase_c"/>
    <property type="match status" value="1"/>
</dbReference>
<keyword evidence="5" id="KW-0812">Transmembrane</keyword>
<dbReference type="InterPro" id="IPR036890">
    <property type="entry name" value="HATPase_C_sf"/>
</dbReference>
<keyword evidence="5" id="KW-0472">Membrane</keyword>
<dbReference type="PANTHER" id="PTHR40448">
    <property type="entry name" value="TWO-COMPONENT SENSOR HISTIDINE KINASE"/>
    <property type="match status" value="1"/>
</dbReference>
<dbReference type="EMBL" id="WHYR01000079">
    <property type="protein sequence ID" value="MQL53922.1"/>
    <property type="molecule type" value="Genomic_DNA"/>
</dbReference>
<feature type="domain" description="Histidine kinase" evidence="6">
    <location>
        <begin position="138"/>
        <end position="277"/>
    </location>
</feature>
<keyword evidence="4" id="KW-0902">Two-component regulatory system</keyword>
<accession>A0A6N7IV12</accession>
<dbReference type="Pfam" id="PF02518">
    <property type="entry name" value="HATPase_c"/>
    <property type="match status" value="1"/>
</dbReference>
<sequence>MSLPYPNYLLSILSLGQVLIIAIFTQYLVISDAKISLMWLIIVDIVVVGNAALSLILMRKLMVLEEQDILIKQQARHIKNMEEMIRNIRAQRHDFISHLQAVYGLLQMGKSESAQEYLAEVTGDMRISSQTLRIKQPEVAALIQQKATKAVNQNISFGLVVESGLEQLTARPYHVNRILGNLLDNAMDAVMFLETKDRYVRLEIHEDEKNYIFKVGNSGPAIPEYLREKIFEPGFSTKGDNRGLGLAIVKEIVIQHGGQVQVSSPPTIFTVILPKEGVEGDPPTGGKDGHLA</sequence>
<evidence type="ECO:0000313" key="8">
    <source>
        <dbReference type="Proteomes" id="UP000441717"/>
    </source>
</evidence>
<keyword evidence="3" id="KW-0808">Transferase</keyword>
<evidence type="ECO:0000256" key="4">
    <source>
        <dbReference type="ARBA" id="ARBA00023012"/>
    </source>
</evidence>
<comment type="catalytic activity">
    <reaction evidence="1">
        <text>ATP + protein L-histidine = ADP + protein N-phospho-L-histidine.</text>
        <dbReference type="EC" id="2.7.13.3"/>
    </reaction>
</comment>
<dbReference type="Proteomes" id="UP000441717">
    <property type="component" value="Unassembled WGS sequence"/>
</dbReference>
<comment type="caution">
    <text evidence="7">The sequence shown here is derived from an EMBL/GenBank/DDBJ whole genome shotgun (WGS) entry which is preliminary data.</text>
</comment>
<protein>
    <recommendedName>
        <fullName evidence="2">histidine kinase</fullName>
        <ecNumber evidence="2">2.7.13.3</ecNumber>
    </recommendedName>
</protein>
<evidence type="ECO:0000256" key="5">
    <source>
        <dbReference type="SAM" id="Phobius"/>
    </source>
</evidence>
<dbReference type="PANTHER" id="PTHR40448:SF1">
    <property type="entry name" value="TWO-COMPONENT SENSOR HISTIDINE KINASE"/>
    <property type="match status" value="1"/>
</dbReference>
<evidence type="ECO:0000256" key="1">
    <source>
        <dbReference type="ARBA" id="ARBA00000085"/>
    </source>
</evidence>
<evidence type="ECO:0000313" key="7">
    <source>
        <dbReference type="EMBL" id="MQL53922.1"/>
    </source>
</evidence>
<dbReference type="Gene3D" id="1.10.287.130">
    <property type="match status" value="1"/>
</dbReference>
<dbReference type="InterPro" id="IPR005467">
    <property type="entry name" value="His_kinase_dom"/>
</dbReference>
<dbReference type="OrthoDB" id="1677679at2"/>
<dbReference type="GO" id="GO:0000160">
    <property type="term" value="P:phosphorelay signal transduction system"/>
    <property type="evidence" value="ECO:0007669"/>
    <property type="project" value="UniProtKB-KW"/>
</dbReference>
<keyword evidence="8" id="KW-1185">Reference proteome</keyword>
<name>A0A6N7IV12_9FIRM</name>
<organism evidence="7 8">
    <name type="scientific">Desulfofundulus thermobenzoicus</name>
    <dbReference type="NCBI Taxonomy" id="29376"/>
    <lineage>
        <taxon>Bacteria</taxon>
        <taxon>Bacillati</taxon>
        <taxon>Bacillota</taxon>
        <taxon>Clostridia</taxon>
        <taxon>Eubacteriales</taxon>
        <taxon>Peptococcaceae</taxon>
        <taxon>Desulfofundulus</taxon>
    </lineage>
</organism>
<dbReference type="InterPro" id="IPR039506">
    <property type="entry name" value="SPOB_a"/>
</dbReference>
<dbReference type="PRINTS" id="PR00344">
    <property type="entry name" value="BCTRLSENSOR"/>
</dbReference>
<dbReference type="Gene3D" id="3.30.565.10">
    <property type="entry name" value="Histidine kinase-like ATPase, C-terminal domain"/>
    <property type="match status" value="1"/>
</dbReference>
<reference evidence="7 8" key="1">
    <citation type="submission" date="2019-10" db="EMBL/GenBank/DDBJ databases">
        <title>Comparative genomics of sulfur disproportionating microorganisms.</title>
        <authorList>
            <person name="Ward L.M."/>
            <person name="Bertran E."/>
            <person name="Johnston D."/>
        </authorList>
    </citation>
    <scope>NUCLEOTIDE SEQUENCE [LARGE SCALE GENOMIC DNA]</scope>
    <source>
        <strain evidence="7 8">DSM 14055</strain>
    </source>
</reference>
<gene>
    <name evidence="7" type="ORF">GFC01_16995</name>
</gene>
<keyword evidence="5" id="KW-1133">Transmembrane helix</keyword>
<evidence type="ECO:0000256" key="2">
    <source>
        <dbReference type="ARBA" id="ARBA00012438"/>
    </source>
</evidence>